<dbReference type="InterPro" id="IPR009057">
    <property type="entry name" value="Homeodomain-like_sf"/>
</dbReference>
<evidence type="ECO:0000313" key="8">
    <source>
        <dbReference type="EMBL" id="ACV26496.1"/>
    </source>
</evidence>
<dbReference type="PRINTS" id="PR01590">
    <property type="entry name" value="HTHFIS"/>
</dbReference>
<sequence>MSDNKPRILVIDDEADIRHLLTMTLIQMGLDVSSSKDLTDAKKQLTEEKFHFCLTDLKLPDGNGLDFVKYVRKQYPHMPIAVITAFGSTDNAIEAMKLGAFDFLAKPIDLAHLRQLLKHAFKYVGGKQVEPQAPFTFLAGSSEVIDKLREKMVKIRGSQAPIVIEGERGTEKERLAQILHEQSSRSDQAEVFLDCSSQSPEELEHMLFSKNNDNECLLYQANNSTLILSNIHTLSIITQKKLLHAIEQKKFPIESEQSDESLDLRIIVCTEKPLIDYVHSQQLRDDLYFRLNVIQLKIPSITQRLSDLDTLIDSYLEELAENKELSPKARQTLHNYEFPFNYRELENILEKACALAESDTIEESDLLLAQSEDLDAKKLQPQSSDKGFTRGNLPLDQFIEKVEKAEIEKALNETRWNRTEAAKLLGISFRTIRYKMKKLGIE</sequence>
<gene>
    <name evidence="8" type="ordered locus">Kkor_1077</name>
</gene>
<evidence type="ECO:0000313" key="9">
    <source>
        <dbReference type="Proteomes" id="UP000001231"/>
    </source>
</evidence>
<dbReference type="RefSeq" id="WP_012801010.1">
    <property type="nucleotide sequence ID" value="NC_013166.1"/>
</dbReference>
<dbReference type="InterPro" id="IPR001789">
    <property type="entry name" value="Sig_transdc_resp-reg_receiver"/>
</dbReference>
<dbReference type="HOGENOM" id="CLU_000445_0_6_6"/>
<dbReference type="InterPro" id="IPR027417">
    <property type="entry name" value="P-loop_NTPase"/>
</dbReference>
<dbReference type="SMART" id="SM00448">
    <property type="entry name" value="REC"/>
    <property type="match status" value="1"/>
</dbReference>
<dbReference type="Gene3D" id="3.40.50.300">
    <property type="entry name" value="P-loop containing nucleotide triphosphate hydrolases"/>
    <property type="match status" value="1"/>
</dbReference>
<dbReference type="OrthoDB" id="9804019at2"/>
<proteinExistence type="predicted"/>
<reference evidence="8 9" key="1">
    <citation type="journal article" date="2009" name="Stand. Genomic Sci.">
        <title>Complete genome sequence of Kangiella koreensis type strain (SW-125).</title>
        <authorList>
            <person name="Han C."/>
            <person name="Sikorski J."/>
            <person name="Lapidus A."/>
            <person name="Nolan M."/>
            <person name="Glavina Del Rio T."/>
            <person name="Tice H."/>
            <person name="Cheng J.F."/>
            <person name="Lucas S."/>
            <person name="Chen F."/>
            <person name="Copeland A."/>
            <person name="Ivanova N."/>
            <person name="Mavromatis K."/>
            <person name="Ovchinnikova G."/>
            <person name="Pati A."/>
            <person name="Bruce D."/>
            <person name="Goodwin L."/>
            <person name="Pitluck S."/>
            <person name="Chen A."/>
            <person name="Palaniappan K."/>
            <person name="Land M."/>
            <person name="Hauser L."/>
            <person name="Chang Y.J."/>
            <person name="Jeffries C.D."/>
            <person name="Chain P."/>
            <person name="Saunders E."/>
            <person name="Brettin T."/>
            <person name="Goker M."/>
            <person name="Tindall B.J."/>
            <person name="Bristow J."/>
            <person name="Eisen J.A."/>
            <person name="Markowitz V."/>
            <person name="Hugenholtz P."/>
            <person name="Kyrpides N.C."/>
            <person name="Klenk H.P."/>
            <person name="Detter J.C."/>
        </authorList>
    </citation>
    <scope>NUCLEOTIDE SEQUENCE [LARGE SCALE GENOMIC DNA]</scope>
    <source>
        <strain evidence="9">DSM 16069 / KCTC 12182 / SW-125</strain>
    </source>
</reference>
<dbReference type="eggNOG" id="COG2204">
    <property type="taxonomic scope" value="Bacteria"/>
</dbReference>
<name>C7RB54_KANKD</name>
<evidence type="ECO:0000256" key="5">
    <source>
        <dbReference type="PROSITE-ProRule" id="PRU00169"/>
    </source>
</evidence>
<dbReference type="PANTHER" id="PTHR32071">
    <property type="entry name" value="TRANSCRIPTIONAL REGULATORY PROTEIN"/>
    <property type="match status" value="1"/>
</dbReference>
<evidence type="ECO:0000256" key="4">
    <source>
        <dbReference type="ARBA" id="ARBA00023163"/>
    </source>
</evidence>
<keyword evidence="4" id="KW-0804">Transcription</keyword>
<accession>C7RB54</accession>
<dbReference type="PROSITE" id="PS50045">
    <property type="entry name" value="SIGMA54_INTERACT_4"/>
    <property type="match status" value="1"/>
</dbReference>
<feature type="modified residue" description="4-aspartylphosphate" evidence="5">
    <location>
        <position position="56"/>
    </location>
</feature>
<dbReference type="Pfam" id="PF02954">
    <property type="entry name" value="HTH_8"/>
    <property type="match status" value="1"/>
</dbReference>
<dbReference type="SUPFAM" id="SSF46689">
    <property type="entry name" value="Homeodomain-like"/>
    <property type="match status" value="1"/>
</dbReference>
<dbReference type="Proteomes" id="UP000001231">
    <property type="component" value="Chromosome"/>
</dbReference>
<evidence type="ECO:0000256" key="3">
    <source>
        <dbReference type="ARBA" id="ARBA00023015"/>
    </source>
</evidence>
<dbReference type="Gene3D" id="3.40.50.2300">
    <property type="match status" value="1"/>
</dbReference>
<dbReference type="GO" id="GO:0005524">
    <property type="term" value="F:ATP binding"/>
    <property type="evidence" value="ECO:0007669"/>
    <property type="project" value="UniProtKB-KW"/>
</dbReference>
<dbReference type="SUPFAM" id="SSF52540">
    <property type="entry name" value="P-loop containing nucleoside triphosphate hydrolases"/>
    <property type="match status" value="1"/>
</dbReference>
<dbReference type="Gene3D" id="1.10.8.60">
    <property type="match status" value="1"/>
</dbReference>
<dbReference type="Pfam" id="PF00072">
    <property type="entry name" value="Response_reg"/>
    <property type="match status" value="1"/>
</dbReference>
<keyword evidence="3" id="KW-0805">Transcription regulation</keyword>
<evidence type="ECO:0000256" key="2">
    <source>
        <dbReference type="ARBA" id="ARBA00022840"/>
    </source>
</evidence>
<dbReference type="AlphaFoldDB" id="C7RB54"/>
<dbReference type="InterPro" id="IPR002078">
    <property type="entry name" value="Sigma_54_int"/>
</dbReference>
<dbReference type="InParanoid" id="C7RB54"/>
<dbReference type="InterPro" id="IPR058031">
    <property type="entry name" value="AAA_lid_NorR"/>
</dbReference>
<dbReference type="PANTHER" id="PTHR32071:SF100">
    <property type="entry name" value="RESPONSE REGULATOR PROTEIN PILR"/>
    <property type="match status" value="1"/>
</dbReference>
<keyword evidence="9" id="KW-1185">Reference proteome</keyword>
<keyword evidence="5" id="KW-0597">Phosphoprotein</keyword>
<dbReference type="PROSITE" id="PS50110">
    <property type="entry name" value="RESPONSE_REGULATORY"/>
    <property type="match status" value="1"/>
</dbReference>
<dbReference type="EMBL" id="CP001707">
    <property type="protein sequence ID" value="ACV26496.1"/>
    <property type="molecule type" value="Genomic_DNA"/>
</dbReference>
<dbReference type="InterPro" id="IPR011006">
    <property type="entry name" value="CheY-like_superfamily"/>
</dbReference>
<dbReference type="Pfam" id="PF00158">
    <property type="entry name" value="Sigma54_activat"/>
    <property type="match status" value="1"/>
</dbReference>
<dbReference type="SUPFAM" id="SSF52172">
    <property type="entry name" value="CheY-like"/>
    <property type="match status" value="1"/>
</dbReference>
<keyword evidence="1" id="KW-0547">Nucleotide-binding</keyword>
<dbReference type="STRING" id="523791.Kkor_1077"/>
<dbReference type="CDD" id="cd00009">
    <property type="entry name" value="AAA"/>
    <property type="match status" value="1"/>
</dbReference>
<dbReference type="InterPro" id="IPR002197">
    <property type="entry name" value="HTH_Fis"/>
</dbReference>
<dbReference type="Pfam" id="PF25601">
    <property type="entry name" value="AAA_lid_14"/>
    <property type="match status" value="1"/>
</dbReference>
<dbReference type="Gene3D" id="1.10.10.60">
    <property type="entry name" value="Homeodomain-like"/>
    <property type="match status" value="1"/>
</dbReference>
<protein>
    <submittedName>
        <fullName evidence="8">Two component, sigma54 specific, transcriptional regulator, Fis family</fullName>
    </submittedName>
</protein>
<dbReference type="GO" id="GO:0000160">
    <property type="term" value="P:phosphorelay signal transduction system"/>
    <property type="evidence" value="ECO:0007669"/>
    <property type="project" value="InterPro"/>
</dbReference>
<feature type="domain" description="Sigma-54 factor interaction" evidence="6">
    <location>
        <begin position="138"/>
        <end position="354"/>
    </location>
</feature>
<keyword evidence="2" id="KW-0067">ATP-binding</keyword>
<dbReference type="GO" id="GO:0043565">
    <property type="term" value="F:sequence-specific DNA binding"/>
    <property type="evidence" value="ECO:0007669"/>
    <property type="project" value="InterPro"/>
</dbReference>
<evidence type="ECO:0000259" key="6">
    <source>
        <dbReference type="PROSITE" id="PS50045"/>
    </source>
</evidence>
<feature type="domain" description="Response regulatory" evidence="7">
    <location>
        <begin position="7"/>
        <end position="121"/>
    </location>
</feature>
<dbReference type="KEGG" id="kko:Kkor_1077"/>
<organism evidence="8 9">
    <name type="scientific">Kangiella koreensis (strain DSM 16069 / JCM 12317 / KCTC 12182 / SW-125)</name>
    <dbReference type="NCBI Taxonomy" id="523791"/>
    <lineage>
        <taxon>Bacteria</taxon>
        <taxon>Pseudomonadati</taxon>
        <taxon>Pseudomonadota</taxon>
        <taxon>Gammaproteobacteria</taxon>
        <taxon>Kangiellales</taxon>
        <taxon>Kangiellaceae</taxon>
        <taxon>Kangiella</taxon>
    </lineage>
</organism>
<evidence type="ECO:0000256" key="1">
    <source>
        <dbReference type="ARBA" id="ARBA00022741"/>
    </source>
</evidence>
<dbReference type="GO" id="GO:0006355">
    <property type="term" value="P:regulation of DNA-templated transcription"/>
    <property type="evidence" value="ECO:0007669"/>
    <property type="project" value="InterPro"/>
</dbReference>
<evidence type="ECO:0000259" key="7">
    <source>
        <dbReference type="PROSITE" id="PS50110"/>
    </source>
</evidence>